<organism evidence="2 3">
    <name type="scientific">Vigna unguiculata</name>
    <name type="common">Cowpea</name>
    <dbReference type="NCBI Taxonomy" id="3917"/>
    <lineage>
        <taxon>Eukaryota</taxon>
        <taxon>Viridiplantae</taxon>
        <taxon>Streptophyta</taxon>
        <taxon>Embryophyta</taxon>
        <taxon>Tracheophyta</taxon>
        <taxon>Spermatophyta</taxon>
        <taxon>Magnoliopsida</taxon>
        <taxon>eudicotyledons</taxon>
        <taxon>Gunneridae</taxon>
        <taxon>Pentapetalae</taxon>
        <taxon>rosids</taxon>
        <taxon>fabids</taxon>
        <taxon>Fabales</taxon>
        <taxon>Fabaceae</taxon>
        <taxon>Papilionoideae</taxon>
        <taxon>50 kb inversion clade</taxon>
        <taxon>NPAAA clade</taxon>
        <taxon>indigoferoid/millettioid clade</taxon>
        <taxon>Phaseoleae</taxon>
        <taxon>Vigna</taxon>
    </lineage>
</organism>
<accession>A0A4D6NLG6</accession>
<keyword evidence="3" id="KW-1185">Reference proteome</keyword>
<proteinExistence type="predicted"/>
<feature type="region of interest" description="Disordered" evidence="1">
    <location>
        <begin position="70"/>
        <end position="96"/>
    </location>
</feature>
<evidence type="ECO:0000313" key="2">
    <source>
        <dbReference type="EMBL" id="QCE14640.1"/>
    </source>
</evidence>
<feature type="region of interest" description="Disordered" evidence="1">
    <location>
        <begin position="12"/>
        <end position="34"/>
    </location>
</feature>
<gene>
    <name evidence="2" type="ORF">DEO72_LG11g1643</name>
</gene>
<dbReference type="AlphaFoldDB" id="A0A4D6NLG6"/>
<name>A0A4D6NLG6_VIGUN</name>
<evidence type="ECO:0000256" key="1">
    <source>
        <dbReference type="SAM" id="MobiDB-lite"/>
    </source>
</evidence>
<reference evidence="2 3" key="1">
    <citation type="submission" date="2019-04" db="EMBL/GenBank/DDBJ databases">
        <title>An improved genome assembly and genetic linkage map for asparagus bean, Vigna unguiculata ssp. sesquipedialis.</title>
        <authorList>
            <person name="Xia Q."/>
            <person name="Zhang R."/>
            <person name="Dong Y."/>
        </authorList>
    </citation>
    <scope>NUCLEOTIDE SEQUENCE [LARGE SCALE GENOMIC DNA]</scope>
    <source>
        <tissue evidence="2">Leaf</tissue>
    </source>
</reference>
<evidence type="ECO:0000313" key="3">
    <source>
        <dbReference type="Proteomes" id="UP000501690"/>
    </source>
</evidence>
<protein>
    <submittedName>
        <fullName evidence="2">Uncharacterized protein</fullName>
    </submittedName>
</protein>
<dbReference type="EMBL" id="CP039355">
    <property type="protein sequence ID" value="QCE14640.1"/>
    <property type="molecule type" value="Genomic_DNA"/>
</dbReference>
<sequence>MAAAIIATNLAAGHHDASPTCSAHPPPLHLQPSFTTINNGAAAAAAPPSASPSQPPSSIFITSPAAVQRIQSRQPPSTPPHHFVHAPTRPAHSFPSRRPPFTFQHLHCRSASANSNINAVLPSATATQLRNSAPLHPRSAAIATAHLTGTTVIHAVAEHQPFKPPQLHHAGKRCWSKATE</sequence>
<dbReference type="Proteomes" id="UP000501690">
    <property type="component" value="Linkage Group LG11"/>
</dbReference>